<evidence type="ECO:0000256" key="3">
    <source>
        <dbReference type="SAM" id="Phobius"/>
    </source>
</evidence>
<keyword evidence="3" id="KW-0812">Transmembrane</keyword>
<dbReference type="AlphaFoldDB" id="A0A485L1N8"/>
<evidence type="ECO:0000259" key="5">
    <source>
        <dbReference type="Pfam" id="PF08450"/>
    </source>
</evidence>
<reference evidence="7 8" key="1">
    <citation type="submission" date="2019-03" db="EMBL/GenBank/DDBJ databases">
        <authorList>
            <person name="Gaulin E."/>
            <person name="Dumas B."/>
        </authorList>
    </citation>
    <scope>NUCLEOTIDE SEQUENCE [LARGE SCALE GENOMIC DNA]</scope>
    <source>
        <strain evidence="7">CBS 568.67</strain>
    </source>
</reference>
<dbReference type="InterPro" id="IPR051262">
    <property type="entry name" value="SMP-30/CGR1_Lactonase"/>
</dbReference>
<feature type="signal peptide" evidence="4">
    <location>
        <begin position="1"/>
        <end position="19"/>
    </location>
</feature>
<dbReference type="PANTHER" id="PTHR47572:SF4">
    <property type="entry name" value="LACTONASE DRP35"/>
    <property type="match status" value="1"/>
</dbReference>
<dbReference type="EMBL" id="CAADRA010005599">
    <property type="protein sequence ID" value="VFT91624.1"/>
    <property type="molecule type" value="Genomic_DNA"/>
</dbReference>
<evidence type="ECO:0000313" key="6">
    <source>
        <dbReference type="EMBL" id="KAF0694310.1"/>
    </source>
</evidence>
<evidence type="ECO:0000313" key="8">
    <source>
        <dbReference type="Proteomes" id="UP000332933"/>
    </source>
</evidence>
<name>A0A485L1N8_9STRA</name>
<keyword evidence="3" id="KW-0472">Membrane</keyword>
<gene>
    <name evidence="7" type="primary">Aste57867_14806</name>
    <name evidence="6" type="ORF">As57867_014751</name>
    <name evidence="7" type="ORF">ASTE57867_14806</name>
</gene>
<evidence type="ECO:0000256" key="2">
    <source>
        <dbReference type="SAM" id="MobiDB-lite"/>
    </source>
</evidence>
<accession>A0A485L1N8</accession>
<dbReference type="Proteomes" id="UP000332933">
    <property type="component" value="Unassembled WGS sequence"/>
</dbReference>
<dbReference type="GO" id="GO:0016787">
    <property type="term" value="F:hydrolase activity"/>
    <property type="evidence" value="ECO:0007669"/>
    <property type="project" value="UniProtKB-KW"/>
</dbReference>
<feature type="transmembrane region" description="Helical" evidence="3">
    <location>
        <begin position="792"/>
        <end position="812"/>
    </location>
</feature>
<feature type="chain" id="PRO_5033437345" evidence="4">
    <location>
        <begin position="20"/>
        <end position="841"/>
    </location>
</feature>
<evidence type="ECO:0000313" key="7">
    <source>
        <dbReference type="EMBL" id="VFT91624.1"/>
    </source>
</evidence>
<dbReference type="InterPro" id="IPR013658">
    <property type="entry name" value="SGL"/>
</dbReference>
<feature type="region of interest" description="Disordered" evidence="2">
    <location>
        <begin position="112"/>
        <end position="366"/>
    </location>
</feature>
<feature type="compositionally biased region" description="Low complexity" evidence="2">
    <location>
        <begin position="327"/>
        <end position="343"/>
    </location>
</feature>
<proteinExistence type="predicted"/>
<evidence type="ECO:0000256" key="4">
    <source>
        <dbReference type="SAM" id="SignalP"/>
    </source>
</evidence>
<keyword evidence="1" id="KW-0378">Hydrolase</keyword>
<dbReference type="EMBL" id="VJMH01005578">
    <property type="protein sequence ID" value="KAF0694310.1"/>
    <property type="molecule type" value="Genomic_DNA"/>
</dbReference>
<dbReference type="PANTHER" id="PTHR47572">
    <property type="entry name" value="LIPOPROTEIN-RELATED"/>
    <property type="match status" value="1"/>
</dbReference>
<keyword evidence="3" id="KW-1133">Transmembrane helix</keyword>
<dbReference type="InterPro" id="IPR011042">
    <property type="entry name" value="6-blade_b-propeller_TolB-like"/>
</dbReference>
<dbReference type="Pfam" id="PF08450">
    <property type="entry name" value="SGL"/>
    <property type="match status" value="1"/>
</dbReference>
<keyword evidence="4" id="KW-0732">Signal</keyword>
<feature type="compositionally biased region" description="Polar residues" evidence="2">
    <location>
        <begin position="344"/>
        <end position="365"/>
    </location>
</feature>
<feature type="compositionally biased region" description="Low complexity" evidence="2">
    <location>
        <begin position="256"/>
        <end position="308"/>
    </location>
</feature>
<evidence type="ECO:0000256" key="1">
    <source>
        <dbReference type="ARBA" id="ARBA00022801"/>
    </source>
</evidence>
<feature type="domain" description="SMP-30/Gluconolactonase/LRE-like region" evidence="5">
    <location>
        <begin position="503"/>
        <end position="724"/>
    </location>
</feature>
<protein>
    <submittedName>
        <fullName evidence="7">Aste57867_14806 protein</fullName>
    </submittedName>
</protein>
<feature type="compositionally biased region" description="Polar residues" evidence="2">
    <location>
        <begin position="309"/>
        <end position="326"/>
    </location>
</feature>
<dbReference type="SUPFAM" id="SSF63829">
    <property type="entry name" value="Calcium-dependent phosphotriesterase"/>
    <property type="match status" value="1"/>
</dbReference>
<sequence>MKLLLGAAAAAAFLASTDGLKLSAILYDKYPESDLPLTFIQSPVNPLKISYAGGAPAPTPAGTKPTVAPTPAPARQLQGRVSPITVPNETTNPPLFRFNLSIFFEPYLKNGTNRTTDNVITAPPSTARNDSTTNAQATTLTPGSTTATDGASVTSTPSTGSTPAPNTATGTTAAPKSADGSTPAPNTATGATTTSPSTAGSATPAPNTATPSPNSNGGSTPSPNAAGFTPSPNSNGGSTPSPNAAGSTPAPNAATGSTPAPNAASGSTPSPNSNGGTTNSNGGSTPSPNSNGGATPAPNAAGSTPSPNDVGSTPAPNAATGSTPSPNSNGGATTSTNSNGGSTPAPNTASGSTPSPNSLPGTNVNAADATKPVDVLAILRQQAQQSTDTSANNNYRQLSAIESMVTLTDSSKPAMNGRRRLAASDFTLNLMFCNAQTNALVSYVSQKPSATTSAATTTLFGSKEPDADGLCYDYTVKVDTVSVTAGCNAQNSPNGCGDVYNPGCGGLSVDPTSKQLYVARTGGRSIGKLNYVQSQSCDGRVLDWLVRFRGKRFNGPADVTFTSLGNLYFTDSPFALASTLDEFLSTDVKVLDSKRELPFNGVFLRTSTTTTVLDATMTRPRSIAFSPDEDVMYVANADAKAPYVKVFQLTANGTKACGQTFFDFKKNPRNVTGLTSLPNVTCVRQYPTSVKVDSDGFVYVVMCNNIYAFDPAGELLGRLEGDAEIHTISLATGYLLIDSANAVYALPLDTAFGNSQPLVANPHTNCAAKTTTSMQAKDEATSSASSPSSTTLGLALVGGPIGLAVVAAFIVWKKKNQQKTDERGLDAILTPSPSYTKTHHY</sequence>
<feature type="region of interest" description="Disordered" evidence="2">
    <location>
        <begin position="770"/>
        <end position="789"/>
    </location>
</feature>
<reference evidence="6" key="2">
    <citation type="submission" date="2019-06" db="EMBL/GenBank/DDBJ databases">
        <title>Genomics analysis of Aphanomyces spp. identifies a new class of oomycete effector associated with host adaptation.</title>
        <authorList>
            <person name="Gaulin E."/>
        </authorList>
    </citation>
    <scope>NUCLEOTIDE SEQUENCE</scope>
    <source>
        <strain evidence="6">CBS 578.67</strain>
    </source>
</reference>
<keyword evidence="8" id="KW-1185">Reference proteome</keyword>
<feature type="compositionally biased region" description="Low complexity" evidence="2">
    <location>
        <begin position="135"/>
        <end position="243"/>
    </location>
</feature>
<dbReference type="Gene3D" id="2.120.10.30">
    <property type="entry name" value="TolB, C-terminal domain"/>
    <property type="match status" value="1"/>
</dbReference>
<organism evidence="7 8">
    <name type="scientific">Aphanomyces stellatus</name>
    <dbReference type="NCBI Taxonomy" id="120398"/>
    <lineage>
        <taxon>Eukaryota</taxon>
        <taxon>Sar</taxon>
        <taxon>Stramenopiles</taxon>
        <taxon>Oomycota</taxon>
        <taxon>Saprolegniomycetes</taxon>
        <taxon>Saprolegniales</taxon>
        <taxon>Verrucalvaceae</taxon>
        <taxon>Aphanomyces</taxon>
    </lineage>
</organism>
<feature type="compositionally biased region" description="Polar residues" evidence="2">
    <location>
        <begin position="112"/>
        <end position="134"/>
    </location>
</feature>